<feature type="region of interest" description="Disordered" evidence="1">
    <location>
        <begin position="127"/>
        <end position="148"/>
    </location>
</feature>
<dbReference type="AlphaFoldDB" id="A0A0Q3QB96"/>
<organism evidence="2 3">
    <name type="scientific">Amazona aestiva</name>
    <name type="common">Blue-fronted Amazon parrot</name>
    <dbReference type="NCBI Taxonomy" id="12930"/>
    <lineage>
        <taxon>Eukaryota</taxon>
        <taxon>Metazoa</taxon>
        <taxon>Chordata</taxon>
        <taxon>Craniata</taxon>
        <taxon>Vertebrata</taxon>
        <taxon>Euteleostomi</taxon>
        <taxon>Archelosauria</taxon>
        <taxon>Archosauria</taxon>
        <taxon>Dinosauria</taxon>
        <taxon>Saurischia</taxon>
        <taxon>Theropoda</taxon>
        <taxon>Coelurosauria</taxon>
        <taxon>Aves</taxon>
        <taxon>Neognathae</taxon>
        <taxon>Neoaves</taxon>
        <taxon>Telluraves</taxon>
        <taxon>Australaves</taxon>
        <taxon>Psittaciformes</taxon>
        <taxon>Psittacidae</taxon>
        <taxon>Amazona</taxon>
    </lineage>
</organism>
<evidence type="ECO:0000256" key="1">
    <source>
        <dbReference type="SAM" id="MobiDB-lite"/>
    </source>
</evidence>
<proteinExistence type="predicted"/>
<name>A0A0Q3QB96_AMAAE</name>
<reference evidence="2 3" key="1">
    <citation type="submission" date="2015-10" db="EMBL/GenBank/DDBJ databases">
        <authorList>
            <person name="Gilbert D.G."/>
        </authorList>
    </citation>
    <scope>NUCLEOTIDE SEQUENCE [LARGE SCALE GENOMIC DNA]</scope>
    <source>
        <strain evidence="2">FVVF132</strain>
    </source>
</reference>
<comment type="caution">
    <text evidence="2">The sequence shown here is derived from an EMBL/GenBank/DDBJ whole genome shotgun (WGS) entry which is preliminary data.</text>
</comment>
<protein>
    <submittedName>
        <fullName evidence="2">Uncharacterized protein</fullName>
    </submittedName>
</protein>
<evidence type="ECO:0000313" key="2">
    <source>
        <dbReference type="EMBL" id="KQK85476.1"/>
    </source>
</evidence>
<keyword evidence="3" id="KW-1185">Reference proteome</keyword>
<gene>
    <name evidence="2" type="ORF">AAES_43712</name>
</gene>
<sequence length="148" mass="16568">MRPFLVADPSFKLVGKQQKKPPEVFLSPGEFQQFEMWFGANLSGKSEVFVDNFSFMMSKDVDPSSGVLHQLSSSYRSLNDILVIMPREAIKPPQTPGAFTQLEQCPMGANLTLVTINMPLERFPWKESDWTSPGQQPVSPEGCDALWA</sequence>
<dbReference type="Proteomes" id="UP000051836">
    <property type="component" value="Unassembled WGS sequence"/>
</dbReference>
<dbReference type="EMBL" id="LMAW01000780">
    <property type="protein sequence ID" value="KQK85476.1"/>
    <property type="molecule type" value="Genomic_DNA"/>
</dbReference>
<evidence type="ECO:0000313" key="3">
    <source>
        <dbReference type="Proteomes" id="UP000051836"/>
    </source>
</evidence>
<accession>A0A0Q3QB96</accession>